<dbReference type="RefSeq" id="WP_187783933.1">
    <property type="nucleotide sequence ID" value="NZ_JACTVA010000010.1"/>
</dbReference>
<dbReference type="InterPro" id="IPR039373">
    <property type="entry name" value="Peptidase_M28B"/>
</dbReference>
<organism evidence="2 3">
    <name type="scientific">Teichococcus aerophilus</name>
    <dbReference type="NCBI Taxonomy" id="1224513"/>
    <lineage>
        <taxon>Bacteria</taxon>
        <taxon>Pseudomonadati</taxon>
        <taxon>Pseudomonadota</taxon>
        <taxon>Alphaproteobacteria</taxon>
        <taxon>Acetobacterales</taxon>
        <taxon>Roseomonadaceae</taxon>
        <taxon>Roseomonas</taxon>
    </lineage>
</organism>
<feature type="domain" description="Peptidase M28" evidence="1">
    <location>
        <begin position="216"/>
        <end position="410"/>
    </location>
</feature>
<dbReference type="Gene3D" id="3.40.630.10">
    <property type="entry name" value="Zn peptidases"/>
    <property type="match status" value="1"/>
</dbReference>
<protein>
    <submittedName>
        <fullName evidence="2">M28 family peptidase</fullName>
    </submittedName>
</protein>
<evidence type="ECO:0000259" key="1">
    <source>
        <dbReference type="Pfam" id="PF04389"/>
    </source>
</evidence>
<sequence>MAGDAKAFAAGVDAGALMENLTALARWRKLAGTAEELESIRFIQARMDAYGYRTTMLMHEAYVSLPGAAQVTVDGQRLRAITHAMSLASPAGGVTGPVVDMGAGDEAAFAGGRDLRGAILLVDGIASPAVATRAARVGAAGTLHVSPHEHIHEMCISPVWGSPSAETAGNLPAAVAVTVCHADGMALRARLAAGELPAVVLHAEVDTGWRPIPLLVAELPAPEEDAPFILFSGHHDTWYEGVMDNGAANATMMEVARLAAARRDAWKRGLRFCFWSGHSQGRYASSAWYADTHWAELEQRCAVHVNVDSTGGAGATVLGEAPSDGALAGFAGAVLRDELGVAHEGKRHGRNGDASFWGIGLPSLFSTLSHQPPGPVAMRNPLGWWWHTPQDLLDKIDPDFLARDTRVYAHAIWRLLTDAALPLDHAATATALLGELQRYRSPALPLDALLAEVEALRDRLDGAVLADAASMRVSRALVPLDYTQGDRFSHDPALPQPAWPVLEPLRELARAEEGSEAVHLLTVSARRAGNRVAHAVRQAMAAL</sequence>
<reference evidence="2 3" key="1">
    <citation type="journal article" date="2013" name="Int. J. Syst. Evol. Microbiol.">
        <title>Roseomonas aerophila sp. nov., isolated from air.</title>
        <authorList>
            <person name="Kim S.J."/>
            <person name="Weon H.Y."/>
            <person name="Ahn J.H."/>
            <person name="Hong S.B."/>
            <person name="Seok S.J."/>
            <person name="Whang K.S."/>
            <person name="Kwon S.W."/>
        </authorList>
    </citation>
    <scope>NUCLEOTIDE SEQUENCE [LARGE SCALE GENOMIC DNA]</scope>
    <source>
        <strain evidence="2 3">NBRC 108923</strain>
    </source>
</reference>
<dbReference type="PANTHER" id="PTHR10404">
    <property type="entry name" value="N-ACETYLATED-ALPHA-LINKED ACIDIC DIPEPTIDASE"/>
    <property type="match status" value="1"/>
</dbReference>
<gene>
    <name evidence="2" type="ORF">IBL26_07905</name>
</gene>
<dbReference type="Pfam" id="PF04389">
    <property type="entry name" value="Peptidase_M28"/>
    <property type="match status" value="1"/>
</dbReference>
<accession>A0ABR7RKU6</accession>
<keyword evidence="3" id="KW-1185">Reference proteome</keyword>
<evidence type="ECO:0000313" key="2">
    <source>
        <dbReference type="EMBL" id="MBC9206757.1"/>
    </source>
</evidence>
<dbReference type="PANTHER" id="PTHR10404:SF46">
    <property type="entry name" value="VACUOLAR PROTEIN SORTING-ASSOCIATED PROTEIN 70"/>
    <property type="match status" value="1"/>
</dbReference>
<proteinExistence type="predicted"/>
<dbReference type="Proteomes" id="UP000626026">
    <property type="component" value="Unassembled WGS sequence"/>
</dbReference>
<dbReference type="SUPFAM" id="SSF53187">
    <property type="entry name" value="Zn-dependent exopeptidases"/>
    <property type="match status" value="1"/>
</dbReference>
<comment type="caution">
    <text evidence="2">The sequence shown here is derived from an EMBL/GenBank/DDBJ whole genome shotgun (WGS) entry which is preliminary data.</text>
</comment>
<dbReference type="Gene3D" id="3.50.30.30">
    <property type="match status" value="1"/>
</dbReference>
<name>A0ABR7RKU6_9PROT</name>
<dbReference type="InterPro" id="IPR007484">
    <property type="entry name" value="Peptidase_M28"/>
</dbReference>
<evidence type="ECO:0000313" key="3">
    <source>
        <dbReference type="Proteomes" id="UP000626026"/>
    </source>
</evidence>
<dbReference type="EMBL" id="JACTVA010000010">
    <property type="protein sequence ID" value="MBC9206757.1"/>
    <property type="molecule type" value="Genomic_DNA"/>
</dbReference>